<dbReference type="EMBL" id="MDGQ01000005">
    <property type="protein sequence ID" value="OEK05310.1"/>
    <property type="molecule type" value="Genomic_DNA"/>
</dbReference>
<reference evidence="6 7" key="1">
    <citation type="submission" date="2016-08" db="EMBL/GenBank/DDBJ databases">
        <title>Draft genome of Fabibacter sp. strain SK-8.</title>
        <authorList>
            <person name="Wong S.-K."/>
            <person name="Hamasaki K."/>
            <person name="Yoshizawa S."/>
        </authorList>
    </citation>
    <scope>NUCLEOTIDE SEQUENCE [LARGE SCALE GENOMIC DNA]</scope>
    <source>
        <strain evidence="6 7">SK-8</strain>
    </source>
</reference>
<dbReference type="InterPro" id="IPR000064">
    <property type="entry name" value="NLP_P60_dom"/>
</dbReference>
<dbReference type="OrthoDB" id="9813368at2"/>
<comment type="similarity">
    <text evidence="1">Belongs to the peptidase C40 family.</text>
</comment>
<dbReference type="InterPro" id="IPR038765">
    <property type="entry name" value="Papain-like_cys_pep_sf"/>
</dbReference>
<keyword evidence="2" id="KW-0645">Protease</keyword>
<evidence type="ECO:0000259" key="5">
    <source>
        <dbReference type="PROSITE" id="PS51935"/>
    </source>
</evidence>
<dbReference type="Pfam" id="PF00877">
    <property type="entry name" value="NLPC_P60"/>
    <property type="match status" value="1"/>
</dbReference>
<dbReference type="Pfam" id="PF18348">
    <property type="entry name" value="SH3_16"/>
    <property type="match status" value="1"/>
</dbReference>
<dbReference type="InterPro" id="IPR051202">
    <property type="entry name" value="Peptidase_C40"/>
</dbReference>
<keyword evidence="7" id="KW-1185">Reference proteome</keyword>
<dbReference type="Gene3D" id="3.90.1720.10">
    <property type="entry name" value="endopeptidase domain like (from Nostoc punctiforme)"/>
    <property type="match status" value="1"/>
</dbReference>
<name>A0A1E5T1R3_9BACT</name>
<keyword evidence="3" id="KW-0378">Hydrolase</keyword>
<evidence type="ECO:0000313" key="7">
    <source>
        <dbReference type="Proteomes" id="UP000095552"/>
    </source>
</evidence>
<accession>A0A1E5T1R3</accession>
<evidence type="ECO:0000256" key="1">
    <source>
        <dbReference type="ARBA" id="ARBA00007074"/>
    </source>
</evidence>
<dbReference type="Proteomes" id="UP000095552">
    <property type="component" value="Unassembled WGS sequence"/>
</dbReference>
<dbReference type="STRING" id="1563681.BFP71_18110"/>
<dbReference type="PROSITE" id="PS51935">
    <property type="entry name" value="NLPC_P60"/>
    <property type="match status" value="1"/>
</dbReference>
<dbReference type="SUPFAM" id="SSF54001">
    <property type="entry name" value="Cysteine proteinases"/>
    <property type="match status" value="1"/>
</dbReference>
<dbReference type="GO" id="GO:0006508">
    <property type="term" value="P:proteolysis"/>
    <property type="evidence" value="ECO:0007669"/>
    <property type="project" value="UniProtKB-KW"/>
</dbReference>
<organism evidence="6 7">
    <name type="scientific">Roseivirga misakiensis</name>
    <dbReference type="NCBI Taxonomy" id="1563681"/>
    <lineage>
        <taxon>Bacteria</taxon>
        <taxon>Pseudomonadati</taxon>
        <taxon>Bacteroidota</taxon>
        <taxon>Cytophagia</taxon>
        <taxon>Cytophagales</taxon>
        <taxon>Roseivirgaceae</taxon>
        <taxon>Roseivirga</taxon>
    </lineage>
</organism>
<evidence type="ECO:0000256" key="3">
    <source>
        <dbReference type="ARBA" id="ARBA00022801"/>
    </source>
</evidence>
<evidence type="ECO:0000256" key="2">
    <source>
        <dbReference type="ARBA" id="ARBA00022670"/>
    </source>
</evidence>
<dbReference type="PANTHER" id="PTHR47053:SF1">
    <property type="entry name" value="MUREIN DD-ENDOPEPTIDASE MEPH-RELATED"/>
    <property type="match status" value="1"/>
</dbReference>
<evidence type="ECO:0000256" key="4">
    <source>
        <dbReference type="ARBA" id="ARBA00022807"/>
    </source>
</evidence>
<dbReference type="AlphaFoldDB" id="A0A1E5T1R3"/>
<sequence length="262" mass="29558">MSEIGSYGVVRLSLVPMRGKPSDAAEMTSQLLFGEHYRVVEPSDDGMWLKVKNAFDDYEGWIDKKQHHTISEPYFDQIDSSEYKICTDFVEKILFNQQLSFVTCGAILPLLNNPIFKDEENVAFNGSSKSLHQKIEIPAMISLAKKYLNTPYLWGGRSPFGIDCSGFTQVVFRIAGYSLPRDSSQQILKGEEVKFEETVAGDLAFFTNKSGKMNHVGLVIENNEVIHASGKVRIDQLDNKGILNAEVGKYTHHLFKIKRVIK</sequence>
<proteinExistence type="inferred from homology"/>
<gene>
    <name evidence="6" type="ORF">BFP71_18110</name>
</gene>
<protein>
    <recommendedName>
        <fullName evidence="5">NlpC/P60 domain-containing protein</fullName>
    </recommendedName>
</protein>
<feature type="domain" description="NlpC/P60" evidence="5">
    <location>
        <begin position="134"/>
        <end position="261"/>
    </location>
</feature>
<dbReference type="PANTHER" id="PTHR47053">
    <property type="entry name" value="MUREIN DD-ENDOPEPTIDASE MEPH-RELATED"/>
    <property type="match status" value="1"/>
</dbReference>
<dbReference type="InterPro" id="IPR041382">
    <property type="entry name" value="SH3_16"/>
</dbReference>
<comment type="caution">
    <text evidence="6">The sequence shown here is derived from an EMBL/GenBank/DDBJ whole genome shotgun (WGS) entry which is preliminary data.</text>
</comment>
<dbReference type="RefSeq" id="WP_069836815.1">
    <property type="nucleotide sequence ID" value="NZ_MDGQ01000005.1"/>
</dbReference>
<keyword evidence="4" id="KW-0788">Thiol protease</keyword>
<dbReference type="Gene3D" id="2.30.30.40">
    <property type="entry name" value="SH3 Domains"/>
    <property type="match status" value="1"/>
</dbReference>
<dbReference type="GO" id="GO:0008234">
    <property type="term" value="F:cysteine-type peptidase activity"/>
    <property type="evidence" value="ECO:0007669"/>
    <property type="project" value="UniProtKB-KW"/>
</dbReference>
<evidence type="ECO:0000313" key="6">
    <source>
        <dbReference type="EMBL" id="OEK05310.1"/>
    </source>
</evidence>